<accession>A0AAI9N5P6</accession>
<reference evidence="1 2" key="1">
    <citation type="journal article" date="2013" name="Front. Microbiol.">
        <title>The genome of the endophytic bacterium H. frisingense GSF30(T) identifies diverse strategies in the Herbaspirillum genus to interact with plants.</title>
        <authorList>
            <person name="Straub D."/>
            <person name="Rothballer M."/>
            <person name="Hartmann A."/>
            <person name="Ludewig U."/>
        </authorList>
    </citation>
    <scope>NUCLEOTIDE SEQUENCE [LARGE SCALE GENOMIC DNA]</scope>
    <source>
        <strain evidence="1 2">GSF30</strain>
    </source>
</reference>
<evidence type="ECO:0000313" key="2">
    <source>
        <dbReference type="Proteomes" id="UP000006772"/>
    </source>
</evidence>
<dbReference type="EMBL" id="AEEC02000001">
    <property type="protein sequence ID" value="EOA06816.1"/>
    <property type="molecule type" value="Genomic_DNA"/>
</dbReference>
<evidence type="ECO:0000313" key="1">
    <source>
        <dbReference type="EMBL" id="EOA06816.1"/>
    </source>
</evidence>
<protein>
    <submittedName>
        <fullName evidence="1">Serine acetyltransferase</fullName>
    </submittedName>
</protein>
<dbReference type="InterPro" id="IPR011004">
    <property type="entry name" value="Trimer_LpxA-like_sf"/>
</dbReference>
<name>A0AAI9N5P6_9BURK</name>
<dbReference type="SUPFAM" id="SSF51161">
    <property type="entry name" value="Trimeric LpxA-like enzymes"/>
    <property type="match status" value="1"/>
</dbReference>
<dbReference type="RefSeq" id="WP_006461298.1">
    <property type="nucleotide sequence ID" value="NZ_AEEC02000001.1"/>
</dbReference>
<comment type="caution">
    <text evidence="1">The sequence shown here is derived from an EMBL/GenBank/DDBJ whole genome shotgun (WGS) entry which is preliminary data.</text>
</comment>
<proteinExistence type="predicted"/>
<dbReference type="AlphaFoldDB" id="A0AAI9N5P6"/>
<dbReference type="Gene3D" id="2.160.10.10">
    <property type="entry name" value="Hexapeptide repeat proteins"/>
    <property type="match status" value="1"/>
</dbReference>
<dbReference type="Proteomes" id="UP000006772">
    <property type="component" value="Unassembled WGS sequence"/>
</dbReference>
<sequence length="222" mass="24675">MMDLSMPVEEFKAYMGQQLDRFFPDRYAFAGADVDAAFDEALQRLEYCLKFVSIRGFVVDGKVQLSHLHSGQYCHLLYFMGNSLWKRSQNQALCDKLMLLNQALNGVFCSYKLALPEIFFLNHPVGSVLGHAQYSNFLVILQNVTVNTDPELKIGECVALTAGAQIIGNKPIGARSSIGANTLVFDREIPADSVVYNGPTGLVIRPRGRESLAERYFNVPSA</sequence>
<gene>
    <name evidence="1" type="ORF">HFRIS_000845</name>
</gene>
<organism evidence="1 2">
    <name type="scientific">Herbaspirillum frisingense GSF30</name>
    <dbReference type="NCBI Taxonomy" id="864073"/>
    <lineage>
        <taxon>Bacteria</taxon>
        <taxon>Pseudomonadati</taxon>
        <taxon>Pseudomonadota</taxon>
        <taxon>Betaproteobacteria</taxon>
        <taxon>Burkholderiales</taxon>
        <taxon>Oxalobacteraceae</taxon>
        <taxon>Herbaspirillum</taxon>
    </lineage>
</organism>